<sequence>MTSACGLIVNPVAGVGGEVALAGSDGDRVQRLALSKGAVPRASLKAGRAVGAILARSPETVFLTGGGVLGEDVCRREGAGHRVLVPAPQSTSAEDTRRLAQALRDEGAELILFVGGDGTARDVCAVIGEDIPVLGVPAGVKMHSGVFAITPEHAGPLVATVFAGHRAVERAEVVDIDEDARRAGRLSARLYGHVLVPVAPEAVQRGKAGVSPGDPSSVDGIAAEVAGRWEPGVPCLLGPGTTVQRIAERLGLSSSLLGVDVVLDGVLTGSDLDATALHDAVGAGRFQVLVSPVGGQGMVLGRGNQQIDAALLSRLDPADLLIACPPRKLAQFAGRGLLIDAPSDALNRRFRGMRRVIVGHREDALLRVA</sequence>
<evidence type="ECO:0000313" key="2">
    <source>
        <dbReference type="Proteomes" id="UP000552045"/>
    </source>
</evidence>
<dbReference type="Pfam" id="PF01513">
    <property type="entry name" value="NAD_kinase"/>
    <property type="match status" value="1"/>
</dbReference>
<dbReference type="GO" id="GO:0006741">
    <property type="term" value="P:NADP+ biosynthetic process"/>
    <property type="evidence" value="ECO:0007669"/>
    <property type="project" value="InterPro"/>
</dbReference>
<dbReference type="EMBL" id="JACCBH010000001">
    <property type="protein sequence ID" value="NYD54636.1"/>
    <property type="molecule type" value="Genomic_DNA"/>
</dbReference>
<evidence type="ECO:0000313" key="1">
    <source>
        <dbReference type="EMBL" id="NYD54636.1"/>
    </source>
</evidence>
<name>A0A7Y9JN22_9MICO</name>
<protein>
    <submittedName>
        <fullName evidence="1">Putative polyphosphate/ATP-dependent NAD kinase</fullName>
    </submittedName>
</protein>
<dbReference type="InterPro" id="IPR011386">
    <property type="entry name" value="Put_ATP-NAD_kin"/>
</dbReference>
<proteinExistence type="predicted"/>
<dbReference type="GO" id="GO:0005524">
    <property type="term" value="F:ATP binding"/>
    <property type="evidence" value="ECO:0007669"/>
    <property type="project" value="UniProtKB-ARBA"/>
</dbReference>
<dbReference type="InterPro" id="IPR017438">
    <property type="entry name" value="ATP-NAD_kinase_N"/>
</dbReference>
<dbReference type="GO" id="GO:0051287">
    <property type="term" value="F:NAD binding"/>
    <property type="evidence" value="ECO:0007669"/>
    <property type="project" value="UniProtKB-ARBA"/>
</dbReference>
<dbReference type="GO" id="GO:0003951">
    <property type="term" value="F:NAD+ kinase activity"/>
    <property type="evidence" value="ECO:0007669"/>
    <property type="project" value="InterPro"/>
</dbReference>
<dbReference type="RefSeq" id="WP_179433104.1">
    <property type="nucleotide sequence ID" value="NZ_BAABLC010000001.1"/>
</dbReference>
<organism evidence="1 2">
    <name type="scientific">Microbacterium pseudoresistens</name>
    <dbReference type="NCBI Taxonomy" id="640634"/>
    <lineage>
        <taxon>Bacteria</taxon>
        <taxon>Bacillati</taxon>
        <taxon>Actinomycetota</taxon>
        <taxon>Actinomycetes</taxon>
        <taxon>Micrococcales</taxon>
        <taxon>Microbacteriaceae</taxon>
        <taxon>Microbacterium</taxon>
    </lineage>
</organism>
<dbReference type="Pfam" id="PF20143">
    <property type="entry name" value="NAD_kinase_C"/>
    <property type="match status" value="1"/>
</dbReference>
<dbReference type="InterPro" id="IPR002504">
    <property type="entry name" value="NADK"/>
</dbReference>
<keyword evidence="1" id="KW-0808">Transferase</keyword>
<dbReference type="Gene3D" id="3.40.50.10330">
    <property type="entry name" value="Probable inorganic polyphosphate/atp-NAD kinase, domain 1"/>
    <property type="match status" value="1"/>
</dbReference>
<reference evidence="1 2" key="1">
    <citation type="submission" date="2020-07" db="EMBL/GenBank/DDBJ databases">
        <title>Sequencing the genomes of 1000 actinobacteria strains.</title>
        <authorList>
            <person name="Klenk H.-P."/>
        </authorList>
    </citation>
    <scope>NUCLEOTIDE SEQUENCE [LARGE SCALE GENOMIC DNA]</scope>
    <source>
        <strain evidence="1 2">DSM 22185</strain>
    </source>
</reference>
<dbReference type="PANTHER" id="PTHR40697:SF2">
    <property type="entry name" value="ATP-NAD KINASE-RELATED"/>
    <property type="match status" value="1"/>
</dbReference>
<accession>A0A7Y9JN22</accession>
<keyword evidence="2" id="KW-1185">Reference proteome</keyword>
<dbReference type="Proteomes" id="UP000552045">
    <property type="component" value="Unassembled WGS sequence"/>
</dbReference>
<comment type="caution">
    <text evidence="1">The sequence shown here is derived from an EMBL/GenBank/DDBJ whole genome shotgun (WGS) entry which is preliminary data.</text>
</comment>
<dbReference type="PIRSF" id="PIRSF016907">
    <property type="entry name" value="Kin_ATP-NAD"/>
    <property type="match status" value="1"/>
</dbReference>
<dbReference type="AlphaFoldDB" id="A0A7Y9JN22"/>
<gene>
    <name evidence="1" type="ORF">BKA02_001691</name>
</gene>
<dbReference type="SUPFAM" id="SSF111331">
    <property type="entry name" value="NAD kinase/diacylglycerol kinase-like"/>
    <property type="match status" value="1"/>
</dbReference>
<dbReference type="PANTHER" id="PTHR40697">
    <property type="entry name" value="ACETOIN CATABOLISM PROTEIN X"/>
    <property type="match status" value="1"/>
</dbReference>
<dbReference type="InterPro" id="IPR016064">
    <property type="entry name" value="NAD/diacylglycerol_kinase_sf"/>
</dbReference>
<keyword evidence="1" id="KW-0418">Kinase</keyword>
<dbReference type="InterPro" id="IPR039065">
    <property type="entry name" value="AcoX-like"/>
</dbReference>